<protein>
    <submittedName>
        <fullName evidence="2">Uncharacterized protein</fullName>
    </submittedName>
</protein>
<dbReference type="Proteomes" id="UP001595833">
    <property type="component" value="Unassembled WGS sequence"/>
</dbReference>
<keyword evidence="3" id="KW-1185">Reference proteome</keyword>
<evidence type="ECO:0000313" key="2">
    <source>
        <dbReference type="EMBL" id="MFC5058249.1"/>
    </source>
</evidence>
<comment type="caution">
    <text evidence="2">The sequence shown here is derived from an EMBL/GenBank/DDBJ whole genome shotgun (WGS) entry which is preliminary data.</text>
</comment>
<reference evidence="3" key="1">
    <citation type="journal article" date="2019" name="Int. J. Syst. Evol. Microbiol.">
        <title>The Global Catalogue of Microorganisms (GCM) 10K type strain sequencing project: providing services to taxonomists for standard genome sequencing and annotation.</title>
        <authorList>
            <consortium name="The Broad Institute Genomics Platform"/>
            <consortium name="The Broad Institute Genome Sequencing Center for Infectious Disease"/>
            <person name="Wu L."/>
            <person name="Ma J."/>
        </authorList>
    </citation>
    <scope>NUCLEOTIDE SEQUENCE [LARGE SCALE GENOMIC DNA]</scope>
    <source>
        <strain evidence="3">KCTC 12848</strain>
    </source>
</reference>
<evidence type="ECO:0000313" key="3">
    <source>
        <dbReference type="Proteomes" id="UP001595833"/>
    </source>
</evidence>
<accession>A0ABV9Y7B4</accession>
<sequence length="252" mass="24507">MDLRDFASPTRVAVAGSAWRGSPIPVPRLGRATSSAWRAALRRTTGGGPPAWDGVVGLTTGGGPATRGETDFPAKGALTSPGGAAAVGGIAVNGSPSTGAGRPTPVSRTTGPGWSAAPPADVFGTPAAGFSRGCTTGSDRTGIAGRFAIVSDGRTGRSWTARATPPAPGRACSASTVISAARATSTACAVLTACAVPAASGIPDVVERSPDLDRSPAVDGLAAVDGSVVKGLVVDGLAVEGLAAEGSPVAER</sequence>
<proteinExistence type="predicted"/>
<organism evidence="2 3">
    <name type="scientific">Saccharothrix xinjiangensis</name>
    <dbReference type="NCBI Taxonomy" id="204798"/>
    <lineage>
        <taxon>Bacteria</taxon>
        <taxon>Bacillati</taxon>
        <taxon>Actinomycetota</taxon>
        <taxon>Actinomycetes</taxon>
        <taxon>Pseudonocardiales</taxon>
        <taxon>Pseudonocardiaceae</taxon>
        <taxon>Saccharothrix</taxon>
    </lineage>
</organism>
<dbReference type="RefSeq" id="WP_344037712.1">
    <property type="nucleotide sequence ID" value="NZ_BAAAKE010000008.1"/>
</dbReference>
<gene>
    <name evidence="2" type="ORF">ACFPFM_31440</name>
</gene>
<name>A0ABV9Y7B4_9PSEU</name>
<evidence type="ECO:0000256" key="1">
    <source>
        <dbReference type="SAM" id="MobiDB-lite"/>
    </source>
</evidence>
<dbReference type="EMBL" id="JBHSJB010000031">
    <property type="protein sequence ID" value="MFC5058249.1"/>
    <property type="molecule type" value="Genomic_DNA"/>
</dbReference>
<feature type="region of interest" description="Disordered" evidence="1">
    <location>
        <begin position="94"/>
        <end position="118"/>
    </location>
</feature>